<feature type="coiled-coil region" evidence="10">
    <location>
        <begin position="779"/>
        <end position="806"/>
    </location>
</feature>
<evidence type="ECO:0000313" key="16">
    <source>
        <dbReference type="EMBL" id="UYP45615.1"/>
    </source>
</evidence>
<dbReference type="Gene3D" id="6.10.340.10">
    <property type="match status" value="1"/>
</dbReference>
<accession>A0ABY6HQ21</accession>
<feature type="domain" description="Methyl-accepting transducer" evidence="12">
    <location>
        <begin position="526"/>
        <end position="783"/>
    </location>
</feature>
<dbReference type="PROSITE" id="PS50885">
    <property type="entry name" value="HAMP"/>
    <property type="match status" value="1"/>
</dbReference>
<keyword evidence="4 11" id="KW-0812">Transmembrane</keyword>
<dbReference type="PANTHER" id="PTHR32089:SF112">
    <property type="entry name" value="LYSOZYME-LIKE PROTEIN-RELATED"/>
    <property type="match status" value="1"/>
</dbReference>
<dbReference type="SMART" id="SM01049">
    <property type="entry name" value="Cache_2"/>
    <property type="match status" value="1"/>
</dbReference>
<dbReference type="Gene3D" id="3.30.450.20">
    <property type="entry name" value="PAS domain"/>
    <property type="match status" value="3"/>
</dbReference>
<sequence>MLLIAIVMPAIFMLGMNIISGLTVRNNITAFVENEIQLNSEQVALLVEEGDKNLERAYFNANESFDTQIRDQVYSLYSDIEFYYNEVQEGRLNTSEAQILAKNLTNNKRYGEDLSQYFWIYNSTHHSIAHGTHPERYGLSYSTSQTAIDFVDMALNSNDNEGYVFYAQVGTDILKKAFVKGFEPWGWAVCTGTTLANIENEFAALKNETVSDLKTNLASMEVLDGGYIAILDSNESVIYHPDKSVEGTTFTALDEISGDRLSSKMFTTDTGFLEYGYQGDVKLMYVAHVEGDYLDYYVFSAVTKDAITSSVRATTNIQYIVMGAGIAIMIVIGLFFAQSMSNPIIDLTSKSKMIANQEYVENVQNDRKDEIGELSVALGEMVKNIQNQIEYNRAIIDTSPNPQILLDEAYNIVDVNVETTKILGISKDQIIGEPIRIVFGNSAEYEEAIDKIRKENKLKDYQMTPKSKQGTQYRMLSDLDIMNDKKGNFLGYLMTFSDITSIITLIDNVKGVANEVSAMAQQLSESSNQINISIQEITSGSQDVARGAQHQTQSVNQISNAVSDVQNESQVLVSRTLKIATESKEGQEMAQEGKTLTNSLANQIEEINKGAGYVAEVMGSLSKKSSAINKIVDVISGIATETNLLALNAAIEAARAGDAGKGFAVVAEQVRKLAEDSKQAADQINELISAIQTEVSLAVSATDETVLQVKNGKNALEGTSTKLDALFEIINKTDLGIQDAIQSIKASDENINEIASNVQNINAVIEQSSGTAQELSSSTEEMASTLEEMSAAAEELNAAAERLFIEVDKI</sequence>
<proteinExistence type="inferred from homology"/>
<dbReference type="InterPro" id="IPR003660">
    <property type="entry name" value="HAMP_dom"/>
</dbReference>
<reference evidence="16" key="1">
    <citation type="submission" date="2022-09" db="EMBL/GenBank/DDBJ databases">
        <title>Actin cytoskeleton and complex cell architecture in an #Asgard archaeon.</title>
        <authorList>
            <person name="Ponce Toledo R.I."/>
            <person name="Schleper C."/>
            <person name="Rodrigues Oliveira T."/>
            <person name="Wollweber F."/>
            <person name="Xu J."/>
            <person name="Rittmann S."/>
            <person name="Klingl A."/>
            <person name="Pilhofer M."/>
        </authorList>
    </citation>
    <scope>NUCLEOTIDE SEQUENCE</scope>
    <source>
        <strain evidence="16">B-35</strain>
    </source>
</reference>
<evidence type="ECO:0000256" key="5">
    <source>
        <dbReference type="ARBA" id="ARBA00022989"/>
    </source>
</evidence>
<name>A0ABY6HQ21_9ARCH</name>
<evidence type="ECO:0008006" key="18">
    <source>
        <dbReference type="Google" id="ProtNLM"/>
    </source>
</evidence>
<dbReference type="CDD" id="cd12912">
    <property type="entry name" value="PDC2_MCP_like"/>
    <property type="match status" value="1"/>
</dbReference>
<dbReference type="SUPFAM" id="SSF55785">
    <property type="entry name" value="PYP-like sensor domain (PAS domain)"/>
    <property type="match status" value="1"/>
</dbReference>
<dbReference type="InterPro" id="IPR013767">
    <property type="entry name" value="PAS_fold"/>
</dbReference>
<evidence type="ECO:0000256" key="3">
    <source>
        <dbReference type="ARBA" id="ARBA00022519"/>
    </source>
</evidence>
<evidence type="ECO:0000256" key="2">
    <source>
        <dbReference type="ARBA" id="ARBA00022475"/>
    </source>
</evidence>
<dbReference type="SMART" id="SM00304">
    <property type="entry name" value="HAMP"/>
    <property type="match status" value="1"/>
</dbReference>
<dbReference type="PROSITE" id="PS50111">
    <property type="entry name" value="CHEMOTAXIS_TRANSDUC_2"/>
    <property type="match status" value="1"/>
</dbReference>
<evidence type="ECO:0000256" key="6">
    <source>
        <dbReference type="ARBA" id="ARBA00023136"/>
    </source>
</evidence>
<dbReference type="InterPro" id="IPR035965">
    <property type="entry name" value="PAS-like_dom_sf"/>
</dbReference>
<feature type="domain" description="PAS" evidence="13">
    <location>
        <begin position="388"/>
        <end position="433"/>
    </location>
</feature>
<dbReference type="SMART" id="SM00283">
    <property type="entry name" value="MA"/>
    <property type="match status" value="1"/>
</dbReference>
<dbReference type="PANTHER" id="PTHR32089">
    <property type="entry name" value="METHYL-ACCEPTING CHEMOTAXIS PROTEIN MCPB"/>
    <property type="match status" value="1"/>
</dbReference>
<dbReference type="CDD" id="cd06225">
    <property type="entry name" value="HAMP"/>
    <property type="match status" value="1"/>
</dbReference>
<evidence type="ECO:0000259" key="12">
    <source>
        <dbReference type="PROSITE" id="PS50111"/>
    </source>
</evidence>
<keyword evidence="10" id="KW-0175">Coiled coil</keyword>
<dbReference type="Pfam" id="PF00015">
    <property type="entry name" value="MCPsignal"/>
    <property type="match status" value="1"/>
</dbReference>
<evidence type="ECO:0000256" key="1">
    <source>
        <dbReference type="ARBA" id="ARBA00004429"/>
    </source>
</evidence>
<dbReference type="Pfam" id="PF00989">
    <property type="entry name" value="PAS"/>
    <property type="match status" value="1"/>
</dbReference>
<keyword evidence="7 9" id="KW-0807">Transducer</keyword>
<evidence type="ECO:0000256" key="7">
    <source>
        <dbReference type="ARBA" id="ARBA00023224"/>
    </source>
</evidence>
<dbReference type="InterPro" id="IPR004090">
    <property type="entry name" value="Chemotax_Me-accpt_rcpt"/>
</dbReference>
<protein>
    <recommendedName>
        <fullName evidence="18">Methyl-accepting chemotaxis protein</fullName>
    </recommendedName>
</protein>
<dbReference type="Pfam" id="PF00672">
    <property type="entry name" value="HAMP"/>
    <property type="match status" value="1"/>
</dbReference>
<dbReference type="EMBL" id="CP104013">
    <property type="protein sequence ID" value="UYP45615.1"/>
    <property type="molecule type" value="Genomic_DNA"/>
</dbReference>
<evidence type="ECO:0000259" key="13">
    <source>
        <dbReference type="PROSITE" id="PS50112"/>
    </source>
</evidence>
<evidence type="ECO:0000259" key="15">
    <source>
        <dbReference type="PROSITE" id="PS50885"/>
    </source>
</evidence>
<evidence type="ECO:0000256" key="9">
    <source>
        <dbReference type="PROSITE-ProRule" id="PRU00284"/>
    </source>
</evidence>
<dbReference type="SMART" id="SM00091">
    <property type="entry name" value="PAS"/>
    <property type="match status" value="1"/>
</dbReference>
<keyword evidence="17" id="KW-1185">Reference proteome</keyword>
<dbReference type="InterPro" id="IPR000014">
    <property type="entry name" value="PAS"/>
</dbReference>
<feature type="transmembrane region" description="Helical" evidence="11">
    <location>
        <begin position="317"/>
        <end position="337"/>
    </location>
</feature>
<evidence type="ECO:0000256" key="8">
    <source>
        <dbReference type="ARBA" id="ARBA00029447"/>
    </source>
</evidence>
<organism evidence="16 17">
    <name type="scientific">Candidatus Lokiarchaeum ossiferum</name>
    <dbReference type="NCBI Taxonomy" id="2951803"/>
    <lineage>
        <taxon>Archaea</taxon>
        <taxon>Promethearchaeati</taxon>
        <taxon>Promethearchaeota</taxon>
        <taxon>Promethearchaeia</taxon>
        <taxon>Promethearchaeales</taxon>
        <taxon>Promethearchaeaceae</taxon>
        <taxon>Candidatus Lokiarchaeum</taxon>
    </lineage>
</organism>
<dbReference type="Pfam" id="PF08269">
    <property type="entry name" value="dCache_2"/>
    <property type="match status" value="1"/>
</dbReference>
<keyword evidence="5 11" id="KW-1133">Transmembrane helix</keyword>
<dbReference type="InterPro" id="IPR004010">
    <property type="entry name" value="Double_Cache_2"/>
</dbReference>
<dbReference type="Gene3D" id="1.10.287.950">
    <property type="entry name" value="Methyl-accepting chemotaxis protein"/>
    <property type="match status" value="1"/>
</dbReference>
<dbReference type="NCBIfam" id="TIGR00229">
    <property type="entry name" value="sensory_box"/>
    <property type="match status" value="1"/>
</dbReference>
<dbReference type="PROSITE" id="PS50192">
    <property type="entry name" value="T_SNARE"/>
    <property type="match status" value="1"/>
</dbReference>
<keyword evidence="2" id="KW-1003">Cell membrane</keyword>
<gene>
    <name evidence="16" type="ORF">NEF87_001900</name>
</gene>
<comment type="similarity">
    <text evidence="8">Belongs to the methyl-accepting chemotaxis (MCP) protein family.</text>
</comment>
<feature type="domain" description="HAMP" evidence="15">
    <location>
        <begin position="338"/>
        <end position="390"/>
    </location>
</feature>
<evidence type="ECO:0000256" key="11">
    <source>
        <dbReference type="SAM" id="Phobius"/>
    </source>
</evidence>
<dbReference type="Proteomes" id="UP001208689">
    <property type="component" value="Chromosome"/>
</dbReference>
<dbReference type="SUPFAM" id="SSF58104">
    <property type="entry name" value="Methyl-accepting chemotaxis protein (MCP) signaling domain"/>
    <property type="match status" value="1"/>
</dbReference>
<dbReference type="CDD" id="cd11386">
    <property type="entry name" value="MCP_signal"/>
    <property type="match status" value="1"/>
</dbReference>
<keyword evidence="3" id="KW-0997">Cell inner membrane</keyword>
<dbReference type="InterPro" id="IPR000727">
    <property type="entry name" value="T_SNARE_dom"/>
</dbReference>
<evidence type="ECO:0000259" key="14">
    <source>
        <dbReference type="PROSITE" id="PS50192"/>
    </source>
</evidence>
<evidence type="ECO:0000256" key="10">
    <source>
        <dbReference type="SAM" id="Coils"/>
    </source>
</evidence>
<keyword evidence="6 11" id="KW-0472">Membrane</keyword>
<dbReference type="PRINTS" id="PR00260">
    <property type="entry name" value="CHEMTRNSDUCR"/>
</dbReference>
<dbReference type="InterPro" id="IPR004089">
    <property type="entry name" value="MCPsignal_dom"/>
</dbReference>
<evidence type="ECO:0000313" key="17">
    <source>
        <dbReference type="Proteomes" id="UP001208689"/>
    </source>
</evidence>
<comment type="subcellular location">
    <subcellularLocation>
        <location evidence="1">Cell inner membrane</location>
        <topology evidence="1">Multi-pass membrane protein</topology>
    </subcellularLocation>
</comment>
<dbReference type="CDD" id="cd00130">
    <property type="entry name" value="PAS"/>
    <property type="match status" value="1"/>
</dbReference>
<dbReference type="InterPro" id="IPR033480">
    <property type="entry name" value="sCache_2"/>
</dbReference>
<evidence type="ECO:0000256" key="4">
    <source>
        <dbReference type="ARBA" id="ARBA00022692"/>
    </source>
</evidence>
<dbReference type="PROSITE" id="PS50112">
    <property type="entry name" value="PAS"/>
    <property type="match status" value="1"/>
</dbReference>
<feature type="domain" description="T-SNARE coiled-coil homology" evidence="14">
    <location>
        <begin position="517"/>
        <end position="579"/>
    </location>
</feature>